<dbReference type="InterPro" id="IPR023213">
    <property type="entry name" value="CAT-like_dom_sf"/>
</dbReference>
<dbReference type="GO" id="GO:0016746">
    <property type="term" value="F:acyltransferase activity"/>
    <property type="evidence" value="ECO:0007669"/>
    <property type="project" value="UniProtKB-KW"/>
</dbReference>
<evidence type="ECO:0008006" key="6">
    <source>
        <dbReference type="Google" id="ProtNLM"/>
    </source>
</evidence>
<dbReference type="AlphaFoldDB" id="A0A835I9T7"/>
<gene>
    <name evidence="4" type="ORF">IFM89_002214</name>
</gene>
<dbReference type="PANTHER" id="PTHR31623:SF28">
    <property type="entry name" value="BAHD ACYLTRANSFERASE"/>
    <property type="match status" value="1"/>
</dbReference>
<organism evidence="4 5">
    <name type="scientific">Coptis chinensis</name>
    <dbReference type="NCBI Taxonomy" id="261450"/>
    <lineage>
        <taxon>Eukaryota</taxon>
        <taxon>Viridiplantae</taxon>
        <taxon>Streptophyta</taxon>
        <taxon>Embryophyta</taxon>
        <taxon>Tracheophyta</taxon>
        <taxon>Spermatophyta</taxon>
        <taxon>Magnoliopsida</taxon>
        <taxon>Ranunculales</taxon>
        <taxon>Ranunculaceae</taxon>
        <taxon>Coptidoideae</taxon>
        <taxon>Coptis</taxon>
    </lineage>
</organism>
<evidence type="ECO:0000313" key="4">
    <source>
        <dbReference type="EMBL" id="KAF9612618.1"/>
    </source>
</evidence>
<dbReference type="EMBL" id="JADFTS010000003">
    <property type="protein sequence ID" value="KAF9612618.1"/>
    <property type="molecule type" value="Genomic_DNA"/>
</dbReference>
<evidence type="ECO:0000256" key="1">
    <source>
        <dbReference type="ARBA" id="ARBA00009861"/>
    </source>
</evidence>
<dbReference type="Pfam" id="PF02458">
    <property type="entry name" value="Transferase"/>
    <property type="match status" value="1"/>
</dbReference>
<evidence type="ECO:0000256" key="3">
    <source>
        <dbReference type="ARBA" id="ARBA00023315"/>
    </source>
</evidence>
<comment type="caution">
    <text evidence="4">The sequence shown here is derived from an EMBL/GenBank/DDBJ whole genome shotgun (WGS) entry which is preliminary data.</text>
</comment>
<sequence>MTSDGRRVEYIRGGMVQAPSDTLFLNNWASIAKENNEILHHPKLDQTSLFPPKEVSSYIPATGSAIHKVVSKRFVFDSSNIAALRAKSSNKSCVEHPTRVEAVSALIWRCAMNVVRMRPVSANLISVAQLAVNLRGRMLPPLSNLFFGNLMISTVATSTTDSTPELHCLVGQLRDAIKKIDSDYVRKLQADDELSMFFNSLKDLNEQYAKGELEFYTFSSWCRFPFYEADFGWGKPIWISTNNTVSKNVIMFMDTKCGKGVEAWVALNEEDMARFECEPELIAFTKMA</sequence>
<dbReference type="PANTHER" id="PTHR31623">
    <property type="entry name" value="F21J9.9"/>
    <property type="match status" value="1"/>
</dbReference>
<keyword evidence="2" id="KW-0808">Transferase</keyword>
<keyword evidence="5" id="KW-1185">Reference proteome</keyword>
<protein>
    <recommendedName>
        <fullName evidence="6">BAHD acyltransferase</fullName>
    </recommendedName>
</protein>
<comment type="similarity">
    <text evidence="1">Belongs to the plant acyltransferase family.</text>
</comment>
<evidence type="ECO:0000256" key="2">
    <source>
        <dbReference type="ARBA" id="ARBA00022679"/>
    </source>
</evidence>
<name>A0A835I9T7_9MAGN</name>
<evidence type="ECO:0000313" key="5">
    <source>
        <dbReference type="Proteomes" id="UP000631114"/>
    </source>
</evidence>
<dbReference type="Proteomes" id="UP000631114">
    <property type="component" value="Unassembled WGS sequence"/>
</dbReference>
<reference evidence="4 5" key="1">
    <citation type="submission" date="2020-10" db="EMBL/GenBank/DDBJ databases">
        <title>The Coptis chinensis genome and diversification of protoberbering-type alkaloids.</title>
        <authorList>
            <person name="Wang B."/>
            <person name="Shu S."/>
            <person name="Song C."/>
            <person name="Liu Y."/>
        </authorList>
    </citation>
    <scope>NUCLEOTIDE SEQUENCE [LARGE SCALE GENOMIC DNA]</scope>
    <source>
        <strain evidence="4">HL-2020</strain>
        <tissue evidence="4">Leaf</tissue>
    </source>
</reference>
<keyword evidence="3" id="KW-0012">Acyltransferase</keyword>
<proteinExistence type="inferred from homology"/>
<dbReference type="Gene3D" id="3.30.559.10">
    <property type="entry name" value="Chloramphenicol acetyltransferase-like domain"/>
    <property type="match status" value="1"/>
</dbReference>
<dbReference type="OrthoDB" id="1932220at2759"/>
<accession>A0A835I9T7</accession>